<dbReference type="RefSeq" id="WP_343785290.1">
    <property type="nucleotide sequence ID" value="NZ_BAAAFH010000003.1"/>
</dbReference>
<organism evidence="1 2">
    <name type="scientific">Wandonia haliotis</name>
    <dbReference type="NCBI Taxonomy" id="574963"/>
    <lineage>
        <taxon>Bacteria</taxon>
        <taxon>Pseudomonadati</taxon>
        <taxon>Bacteroidota</taxon>
        <taxon>Flavobacteriia</taxon>
        <taxon>Flavobacteriales</taxon>
        <taxon>Crocinitomicaceae</taxon>
        <taxon>Wandonia</taxon>
    </lineage>
</organism>
<accession>A0ABP3Y0G7</accession>
<evidence type="ECO:0000313" key="1">
    <source>
        <dbReference type="EMBL" id="GAA0874392.1"/>
    </source>
</evidence>
<reference evidence="2" key="1">
    <citation type="journal article" date="2019" name="Int. J. Syst. Evol. Microbiol.">
        <title>The Global Catalogue of Microorganisms (GCM) 10K type strain sequencing project: providing services to taxonomists for standard genome sequencing and annotation.</title>
        <authorList>
            <consortium name="The Broad Institute Genomics Platform"/>
            <consortium name="The Broad Institute Genome Sequencing Center for Infectious Disease"/>
            <person name="Wu L."/>
            <person name="Ma J."/>
        </authorList>
    </citation>
    <scope>NUCLEOTIDE SEQUENCE [LARGE SCALE GENOMIC DNA]</scope>
    <source>
        <strain evidence="2">JCM 16083</strain>
    </source>
</reference>
<protein>
    <recommendedName>
        <fullName evidence="3">Arrestin-like N-terminal domain-containing protein</fullName>
    </recommendedName>
</protein>
<comment type="caution">
    <text evidence="1">The sequence shown here is derived from an EMBL/GenBank/DDBJ whole genome shotgun (WGS) entry which is preliminary data.</text>
</comment>
<proteinExistence type="predicted"/>
<evidence type="ECO:0008006" key="3">
    <source>
        <dbReference type="Google" id="ProtNLM"/>
    </source>
</evidence>
<dbReference type="EMBL" id="BAAAFH010000003">
    <property type="protein sequence ID" value="GAA0874392.1"/>
    <property type="molecule type" value="Genomic_DNA"/>
</dbReference>
<dbReference type="Proteomes" id="UP001501126">
    <property type="component" value="Unassembled WGS sequence"/>
</dbReference>
<evidence type="ECO:0000313" key="2">
    <source>
        <dbReference type="Proteomes" id="UP001501126"/>
    </source>
</evidence>
<keyword evidence="2" id="KW-1185">Reference proteome</keyword>
<sequence length="113" mass="12999">MNKEFLTPDNNEIIFSPGPGEVLIRGVISMNSVQFKLPVNLSLQIERKIDGIEKTEEIHINSYISPDDHDLSAVEFPLKHRAYDSYMKLPIVDNSEQKVDFKIDVPVKWTSQR</sequence>
<name>A0ABP3Y0G7_9FLAO</name>
<gene>
    <name evidence="1" type="ORF">GCM10009118_08000</name>
</gene>